<accession>A0A0J9UJI2</accession>
<dbReference type="PANTHER" id="PTHR23301">
    <property type="entry name" value="CHITIN BINDING PERITROPHIN-A"/>
    <property type="match status" value="1"/>
</dbReference>
<dbReference type="GO" id="GO:0005576">
    <property type="term" value="C:extracellular region"/>
    <property type="evidence" value="ECO:0007669"/>
    <property type="project" value="InterPro"/>
</dbReference>
<evidence type="ECO:0000256" key="1">
    <source>
        <dbReference type="ARBA" id="ARBA00022669"/>
    </source>
</evidence>
<dbReference type="InterPro" id="IPR002557">
    <property type="entry name" value="Chitin-bd_dom"/>
</dbReference>
<keyword evidence="4" id="KW-1015">Disulfide bond</keyword>
<evidence type="ECO:0000256" key="4">
    <source>
        <dbReference type="ARBA" id="ARBA00023157"/>
    </source>
</evidence>
<reference evidence="8" key="3">
    <citation type="submission" date="2015-04" db="EMBL/GenBank/DDBJ databases">
        <authorList>
            <consortium name="FlyBase"/>
        </authorList>
    </citation>
    <scope>NUCLEOTIDE SEQUENCE</scope>
    <source>
        <strain evidence="8">W501</strain>
    </source>
</reference>
<feature type="domain" description="Chitin-binding type-2" evidence="7">
    <location>
        <begin position="127"/>
        <end position="185"/>
    </location>
</feature>
<feature type="region of interest" description="Disordered" evidence="6">
    <location>
        <begin position="212"/>
        <end position="266"/>
    </location>
</feature>
<dbReference type="AlphaFoldDB" id="A0A0J9UJI2"/>
<feature type="domain" description="Chitin-binding type-2" evidence="7">
    <location>
        <begin position="272"/>
        <end position="329"/>
    </location>
</feature>
<proteinExistence type="predicted"/>
<organism evidence="8">
    <name type="scientific">Drosophila simulans</name>
    <name type="common">Fruit fly</name>
    <dbReference type="NCBI Taxonomy" id="7240"/>
    <lineage>
        <taxon>Eukaryota</taxon>
        <taxon>Metazoa</taxon>
        <taxon>Ecdysozoa</taxon>
        <taxon>Arthropoda</taxon>
        <taxon>Hexapoda</taxon>
        <taxon>Insecta</taxon>
        <taxon>Pterygota</taxon>
        <taxon>Neoptera</taxon>
        <taxon>Endopterygota</taxon>
        <taxon>Diptera</taxon>
        <taxon>Brachycera</taxon>
        <taxon>Muscomorpha</taxon>
        <taxon>Ephydroidea</taxon>
        <taxon>Drosophilidae</taxon>
        <taxon>Drosophila</taxon>
        <taxon>Sophophora</taxon>
    </lineage>
</organism>
<keyword evidence="1" id="KW-0147">Chitin-binding</keyword>
<dbReference type="PROSITE" id="PS50940">
    <property type="entry name" value="CHIT_BIND_II"/>
    <property type="match status" value="4"/>
</dbReference>
<dbReference type="GO" id="GO:0008061">
    <property type="term" value="F:chitin binding"/>
    <property type="evidence" value="ECO:0007669"/>
    <property type="project" value="UniProtKB-KW"/>
</dbReference>
<feature type="domain" description="Chitin-binding type-2" evidence="7">
    <location>
        <begin position="440"/>
        <end position="497"/>
    </location>
</feature>
<keyword evidence="5" id="KW-0325">Glycoprotein</keyword>
<dbReference type="Proteomes" id="UP000035880">
    <property type="component" value="Chromosome 3L"/>
</dbReference>
<evidence type="ECO:0000313" key="8">
    <source>
        <dbReference type="EMBL" id="KMY99115.1"/>
    </source>
</evidence>
<dbReference type="SUPFAM" id="SSF57625">
    <property type="entry name" value="Invertebrate chitin-binding proteins"/>
    <property type="match status" value="5"/>
</dbReference>
<reference evidence="8" key="2">
    <citation type="submission" date="2014-06" db="EMBL/GenBank/DDBJ databases">
        <authorList>
            <person name="Hu T."/>
            <person name="Eisen M.B."/>
            <person name="Thornton K.R."/>
            <person name="Andolfatto P."/>
        </authorList>
    </citation>
    <scope>NUCLEOTIDE SEQUENCE</scope>
    <source>
        <strain evidence="8">W501</strain>
    </source>
</reference>
<dbReference type="EMBL" id="CM002912">
    <property type="protein sequence ID" value="KMY99115.1"/>
    <property type="molecule type" value="Genomic_DNA"/>
</dbReference>
<evidence type="ECO:0000256" key="2">
    <source>
        <dbReference type="ARBA" id="ARBA00022729"/>
    </source>
</evidence>
<keyword evidence="2" id="KW-0732">Signal</keyword>
<protein>
    <recommendedName>
        <fullName evidence="7">Chitin-binding type-2 domain-containing protein</fullName>
    </recommendedName>
</protein>
<evidence type="ECO:0000259" key="7">
    <source>
        <dbReference type="PROSITE" id="PS50940"/>
    </source>
</evidence>
<evidence type="ECO:0000256" key="6">
    <source>
        <dbReference type="SAM" id="MobiDB-lite"/>
    </source>
</evidence>
<evidence type="ECO:0000256" key="5">
    <source>
        <dbReference type="ARBA" id="ARBA00023180"/>
    </source>
</evidence>
<dbReference type="Bgee" id="FBgn0186026">
    <property type="expression patterns" value="Expressed in embryo and 3 other cell types or tissues"/>
</dbReference>
<dbReference type="PANTHER" id="PTHR23301:SF0">
    <property type="entry name" value="CHITIN-BINDING TYPE-2 DOMAIN-CONTAINING PROTEIN-RELATED"/>
    <property type="match status" value="1"/>
</dbReference>
<dbReference type="OrthoDB" id="6059830at2759"/>
<keyword evidence="3" id="KW-0677">Repeat</keyword>
<name>A0A0J9UJI2_DROSI</name>
<feature type="domain" description="Chitin-binding type-2" evidence="7">
    <location>
        <begin position="517"/>
        <end position="574"/>
    </location>
</feature>
<dbReference type="InterPro" id="IPR051940">
    <property type="entry name" value="Chitin_bind-dev_reg"/>
</dbReference>
<feature type="compositionally biased region" description="Low complexity" evidence="6">
    <location>
        <begin position="226"/>
        <end position="266"/>
    </location>
</feature>
<dbReference type="Pfam" id="PF01607">
    <property type="entry name" value="CBM_14"/>
    <property type="match status" value="5"/>
</dbReference>
<dbReference type="SMART" id="SM00494">
    <property type="entry name" value="ChtBD2"/>
    <property type="match status" value="5"/>
</dbReference>
<dbReference type="Gene3D" id="2.170.140.10">
    <property type="entry name" value="Chitin binding domain"/>
    <property type="match status" value="5"/>
</dbReference>
<dbReference type="InterPro" id="IPR036508">
    <property type="entry name" value="Chitin-bd_dom_sf"/>
</dbReference>
<evidence type="ECO:0000256" key="3">
    <source>
        <dbReference type="ARBA" id="ARBA00022737"/>
    </source>
</evidence>
<dbReference type="KEGG" id="dsi:Dsimw501_GD14341"/>
<gene>
    <name evidence="8" type="primary">Dsim\GD14341</name>
    <name evidence="8" type="ORF">Dsimw501_GD14341</name>
</gene>
<sequence length="574" mass="62919">MPKYLVSLWVGGTEVQVLIRQPGPNPSAELQTHTPNYTCDSVVAQTNHCRINREIRMVIGIIRRLTTDLAHSWQLNGATRPGLPLSRSRNSDYLKGDLGRMRPIDFGGLWTLLLLIGSLHTVVAQLTNVCQNQEDGTRLLLATHCSRFVVCQKGEVSIIGSCPRGLHFNRELSECDFQWRANCLGLSAFAGVDDQCTCDCCAEECQDPIDDVDEPTTAVTEDCDPDTTTSVTDPSDSTEPTDATTAFDDPNNSSNTTPSGPSVVPSYCKSSRTDCVNQKTGTYIDMPGICVRFIQCNNGCAEELQCPSGLYFNTAIDDCDYWWNVDCTPTADGSTEIEGPSGTTCSSQGECAGKRDGYMIADPNSNGFFVCQCQCPVAMPCSEGLKFNETAQVCDWIKDTSSAVVSSAVQCYGDLVYNATLDQCDYPENYVPAVVCNTTSTVCQNQPEGELFPVEGKCNMFYKCNFNCAVEQYCPNNLVYDPNTEECEYPQDYDCPWEYTPPSGPNAGPSGIACESNGRCMGQREGTYFKSTTSCGNYVVCQCECEVEMECADGLYWDESLLTCNYKNLVTCTL</sequence>
<reference evidence="8" key="1">
    <citation type="journal article" date="2013" name="Genome Res.">
        <title>A second-generation assembly of the Drosophila simulans genome provides new insights into patterns of lineage-specific divergence.</title>
        <authorList>
            <person name="Hu T.T."/>
            <person name="Eisen M.B."/>
            <person name="Thornton K.R."/>
            <person name="Andolfatto P."/>
        </authorList>
    </citation>
    <scope>NUCLEOTIDE SEQUENCE [LARGE SCALE GENOMIC DNA]</scope>
    <source>
        <strain evidence="8">W501</strain>
    </source>
</reference>